<protein>
    <recommendedName>
        <fullName evidence="1">Phosphoribosyltransferase domain-containing protein</fullName>
    </recommendedName>
</protein>
<dbReference type="InterPro" id="IPR000836">
    <property type="entry name" value="PRTase_dom"/>
</dbReference>
<feature type="domain" description="Phosphoribosyltransferase" evidence="1">
    <location>
        <begin position="1"/>
        <end position="70"/>
    </location>
</feature>
<reference evidence="2" key="1">
    <citation type="submission" date="2021-09" db="EMBL/GenBank/DDBJ databases">
        <authorList>
            <consortium name="Pathogen Informatics"/>
        </authorList>
    </citation>
    <scope>NUCLEOTIDE SEQUENCE</scope>
</reference>
<dbReference type="Gene3D" id="3.40.50.2020">
    <property type="match status" value="1"/>
</dbReference>
<name>A0A8J2MCW0_9BILA</name>
<dbReference type="Proteomes" id="UP000746747">
    <property type="component" value="Unassembled WGS sequence"/>
</dbReference>
<dbReference type="OrthoDB" id="10257085at2759"/>
<sequence>MMAIRVLLDHDVLEENILLLSLLMAGTGVHSLAYAFPKVALITTAVDPHINELYYVIPGMGNFGDRYYGTEAVSACDGSSSDEENP</sequence>
<accession>A0A8J2MCW0</accession>
<evidence type="ECO:0000313" key="2">
    <source>
        <dbReference type="EMBL" id="CAG9540419.1"/>
    </source>
</evidence>
<organism evidence="2 3">
    <name type="scientific">Cercopithifilaria johnstoni</name>
    <dbReference type="NCBI Taxonomy" id="2874296"/>
    <lineage>
        <taxon>Eukaryota</taxon>
        <taxon>Metazoa</taxon>
        <taxon>Ecdysozoa</taxon>
        <taxon>Nematoda</taxon>
        <taxon>Chromadorea</taxon>
        <taxon>Rhabditida</taxon>
        <taxon>Spirurina</taxon>
        <taxon>Spiruromorpha</taxon>
        <taxon>Filarioidea</taxon>
        <taxon>Onchocercidae</taxon>
        <taxon>Cercopithifilaria</taxon>
    </lineage>
</organism>
<dbReference type="AlphaFoldDB" id="A0A8J2MCW0"/>
<dbReference type="EMBL" id="CAKAEH010001954">
    <property type="protein sequence ID" value="CAG9540419.1"/>
    <property type="molecule type" value="Genomic_DNA"/>
</dbReference>
<comment type="caution">
    <text evidence="2">The sequence shown here is derived from an EMBL/GenBank/DDBJ whole genome shotgun (WGS) entry which is preliminary data.</text>
</comment>
<keyword evidence="3" id="KW-1185">Reference proteome</keyword>
<dbReference type="Pfam" id="PF14681">
    <property type="entry name" value="UPRTase"/>
    <property type="match status" value="1"/>
</dbReference>
<dbReference type="InterPro" id="IPR029057">
    <property type="entry name" value="PRTase-like"/>
</dbReference>
<evidence type="ECO:0000259" key="1">
    <source>
        <dbReference type="Pfam" id="PF14681"/>
    </source>
</evidence>
<gene>
    <name evidence="2" type="ORF">CJOHNSTONI_LOCUS9933</name>
</gene>
<dbReference type="SUPFAM" id="SSF53271">
    <property type="entry name" value="PRTase-like"/>
    <property type="match status" value="1"/>
</dbReference>
<evidence type="ECO:0000313" key="3">
    <source>
        <dbReference type="Proteomes" id="UP000746747"/>
    </source>
</evidence>
<proteinExistence type="predicted"/>